<protein>
    <submittedName>
        <fullName evidence="1">Ovule protein</fullName>
    </submittedName>
</protein>
<dbReference type="AlphaFoldDB" id="A0A5K3FXQ9"/>
<evidence type="ECO:0000313" key="1">
    <source>
        <dbReference type="WBParaSite" id="MCU_012955-RA"/>
    </source>
</evidence>
<name>A0A5K3FXQ9_MESCO</name>
<reference evidence="1" key="1">
    <citation type="submission" date="2019-11" db="UniProtKB">
        <authorList>
            <consortium name="WormBaseParasite"/>
        </authorList>
    </citation>
    <scope>IDENTIFICATION</scope>
</reference>
<accession>A0A5K3FXQ9</accession>
<proteinExistence type="predicted"/>
<organism evidence="1">
    <name type="scientific">Mesocestoides corti</name>
    <name type="common">Flatworm</name>
    <dbReference type="NCBI Taxonomy" id="53468"/>
    <lineage>
        <taxon>Eukaryota</taxon>
        <taxon>Metazoa</taxon>
        <taxon>Spiralia</taxon>
        <taxon>Lophotrochozoa</taxon>
        <taxon>Platyhelminthes</taxon>
        <taxon>Cestoda</taxon>
        <taxon>Eucestoda</taxon>
        <taxon>Cyclophyllidea</taxon>
        <taxon>Mesocestoididae</taxon>
        <taxon>Mesocestoides</taxon>
    </lineage>
</organism>
<sequence length="73" mass="8421">MSNVEIERLRLRLRMPRLRYVKLGSKNPIRTICNISILDIMSDSLILLCSQTSYPRPFIDTNSHCSLGQNTQV</sequence>
<dbReference type="WBParaSite" id="MCU_012955-RA">
    <property type="protein sequence ID" value="MCU_012955-RA"/>
    <property type="gene ID" value="MCU_012955"/>
</dbReference>